<evidence type="ECO:0000256" key="2">
    <source>
        <dbReference type="ARBA" id="ARBA00009810"/>
    </source>
</evidence>
<dbReference type="SUPFAM" id="SSF56935">
    <property type="entry name" value="Porins"/>
    <property type="match status" value="1"/>
</dbReference>
<evidence type="ECO:0000256" key="7">
    <source>
        <dbReference type="ARBA" id="ARBA00022729"/>
    </source>
</evidence>
<feature type="domain" description="TonB-dependent receptor-like beta-barrel" evidence="17">
    <location>
        <begin position="252"/>
        <end position="678"/>
    </location>
</feature>
<dbReference type="GO" id="GO:0009279">
    <property type="term" value="C:cell outer membrane"/>
    <property type="evidence" value="ECO:0007669"/>
    <property type="project" value="UniProtKB-SubCell"/>
</dbReference>
<evidence type="ECO:0000256" key="12">
    <source>
        <dbReference type="ARBA" id="ARBA00023170"/>
    </source>
</evidence>
<keyword evidence="10 15" id="KW-0798">TonB box</keyword>
<dbReference type="PROSITE" id="PS52016">
    <property type="entry name" value="TONB_DEPENDENT_REC_3"/>
    <property type="match status" value="1"/>
</dbReference>
<feature type="domain" description="TonB-dependent receptor plug" evidence="18">
    <location>
        <begin position="55"/>
        <end position="152"/>
    </location>
</feature>
<dbReference type="InterPro" id="IPR000531">
    <property type="entry name" value="Beta-barrel_TonB"/>
</dbReference>
<evidence type="ECO:0000256" key="1">
    <source>
        <dbReference type="ARBA" id="ARBA00004571"/>
    </source>
</evidence>
<keyword evidence="13 14" id="KW-0998">Cell outer membrane</keyword>
<dbReference type="NCBIfam" id="TIGR01783">
    <property type="entry name" value="TonB-siderophor"/>
    <property type="match status" value="1"/>
</dbReference>
<gene>
    <name evidence="19" type="primary">fpvA1</name>
    <name evidence="19" type="ORF">MACH26_20150</name>
</gene>
<dbReference type="AlphaFoldDB" id="A0AA48HR69"/>
<dbReference type="InterPro" id="IPR039426">
    <property type="entry name" value="TonB-dep_rcpt-like"/>
</dbReference>
<organism evidence="19 20">
    <name type="scientific">Planctobacterium marinum</name>
    <dbReference type="NCBI Taxonomy" id="1631968"/>
    <lineage>
        <taxon>Bacteria</taxon>
        <taxon>Pseudomonadati</taxon>
        <taxon>Pseudomonadota</taxon>
        <taxon>Gammaproteobacteria</taxon>
        <taxon>Alteromonadales</taxon>
        <taxon>Alteromonadaceae</taxon>
        <taxon>Planctobacterium</taxon>
    </lineage>
</organism>
<evidence type="ECO:0000256" key="10">
    <source>
        <dbReference type="ARBA" id="ARBA00023077"/>
    </source>
</evidence>
<dbReference type="PANTHER" id="PTHR32552">
    <property type="entry name" value="FERRICHROME IRON RECEPTOR-RELATED"/>
    <property type="match status" value="1"/>
</dbReference>
<keyword evidence="4 14" id="KW-1134">Transmembrane beta strand</keyword>
<keyword evidence="11 14" id="KW-0472">Membrane</keyword>
<name>A0AA48HR69_9ALTE</name>
<evidence type="ECO:0000256" key="11">
    <source>
        <dbReference type="ARBA" id="ARBA00023136"/>
    </source>
</evidence>
<evidence type="ECO:0000259" key="18">
    <source>
        <dbReference type="Pfam" id="PF07715"/>
    </source>
</evidence>
<accession>A0AA48HR69</accession>
<evidence type="ECO:0000256" key="14">
    <source>
        <dbReference type="PROSITE-ProRule" id="PRU01360"/>
    </source>
</evidence>
<feature type="signal peptide" evidence="16">
    <location>
        <begin position="1"/>
        <end position="21"/>
    </location>
</feature>
<dbReference type="RefSeq" id="WP_338292510.1">
    <property type="nucleotide sequence ID" value="NZ_AP027272.1"/>
</dbReference>
<keyword evidence="8" id="KW-0408">Iron</keyword>
<dbReference type="GO" id="GO:0038023">
    <property type="term" value="F:signaling receptor activity"/>
    <property type="evidence" value="ECO:0007669"/>
    <property type="project" value="InterPro"/>
</dbReference>
<dbReference type="Pfam" id="PF00593">
    <property type="entry name" value="TonB_dep_Rec_b-barrel"/>
    <property type="match status" value="1"/>
</dbReference>
<keyword evidence="20" id="KW-1185">Reference proteome</keyword>
<evidence type="ECO:0000256" key="5">
    <source>
        <dbReference type="ARBA" id="ARBA00022496"/>
    </source>
</evidence>
<evidence type="ECO:0000256" key="13">
    <source>
        <dbReference type="ARBA" id="ARBA00023237"/>
    </source>
</evidence>
<comment type="similarity">
    <text evidence="2 14 15">Belongs to the TonB-dependent receptor family.</text>
</comment>
<dbReference type="Pfam" id="PF07715">
    <property type="entry name" value="Plug"/>
    <property type="match status" value="1"/>
</dbReference>
<keyword evidence="12" id="KW-0675">Receptor</keyword>
<evidence type="ECO:0000256" key="3">
    <source>
        <dbReference type="ARBA" id="ARBA00022448"/>
    </source>
</evidence>
<proteinExistence type="inferred from homology"/>
<evidence type="ECO:0000256" key="16">
    <source>
        <dbReference type="SAM" id="SignalP"/>
    </source>
</evidence>
<evidence type="ECO:0000256" key="8">
    <source>
        <dbReference type="ARBA" id="ARBA00023004"/>
    </source>
</evidence>
<protein>
    <submittedName>
        <fullName evidence="19">Ligand-gated channel protein</fullName>
    </submittedName>
</protein>
<evidence type="ECO:0000256" key="15">
    <source>
        <dbReference type="RuleBase" id="RU003357"/>
    </source>
</evidence>
<keyword evidence="3 14" id="KW-0813">Transport</keyword>
<dbReference type="InterPro" id="IPR010105">
    <property type="entry name" value="TonB_sidphr_rcpt"/>
</dbReference>
<evidence type="ECO:0000313" key="19">
    <source>
        <dbReference type="EMBL" id="BDX06494.1"/>
    </source>
</evidence>
<dbReference type="Gene3D" id="2.40.170.20">
    <property type="entry name" value="TonB-dependent receptor, beta-barrel domain"/>
    <property type="match status" value="1"/>
</dbReference>
<sequence>MKRLPLSPVFIAVSFATAALAEDAAIETIEVKGSYIEGYGAHDASGASKLDLSILEIPQSVSVITAAQVNDFQLNSINQVLDTATGVHVERIETDRTYYTARGFNISNFQVDGVGLPLTRDNNHGEMDTAIYERVEVIRGANGIMTGVGNPSATVNFIRKRPGAHNSLDSTVTLGSWNSQRLELDGTYHLTDTLAARAVVVEQRNESYLDRYDKDKAAYYLFLQQQIGENSTLSLSHSINDSQTDSVIWGANPLYYTDGTATDFDQAINTSADWSYWNIRQSDTVLELKHYFANDWQLRATYSHKSTNEDTELFYVYGTPERETGLGLTGYASEYDNDDKHNLFDMFLTGGFSLWGQEHEFVVGINHSTMDFAETSLYDYENGFPAMPSLLNWDGITDLNGNTIAPVYDDGLTGSDVEREQRAVYFSTRLHLSEQFTALLGGRQNDWQVTGDSYGASQNTDDDEFIPYLGLVYDVTDNTMVYASYTETFLGQTELDINNQPLKPITGESKELGIKSQLFSDKLIASFAWFDVVQNNVAVTDPATADLPPTEQRYIGVEGISSDGFEFEIAGEVLPGLQTSLGYTSYGIEGDEQVKAYTPEKLFKVAATYSLPQVEGLIIGANYRWQDDISRIQGVVADGFDNAGQTIVTRQDAYGVLDLMLRYEVNEQLAVTLNANNVADEKYLNSLYWAQGYYGAPANYSATLTYKL</sequence>
<feature type="chain" id="PRO_5041446539" evidence="16">
    <location>
        <begin position="22"/>
        <end position="708"/>
    </location>
</feature>
<dbReference type="InterPro" id="IPR012910">
    <property type="entry name" value="Plug_dom"/>
</dbReference>
<reference evidence="19" key="1">
    <citation type="submission" date="2023-01" db="EMBL/GenBank/DDBJ databases">
        <title>Complete genome sequence of Planctobacterium marinum strain Dej080120_11.</title>
        <authorList>
            <person name="Ueki S."/>
            <person name="Maruyama F."/>
        </authorList>
    </citation>
    <scope>NUCLEOTIDE SEQUENCE</scope>
    <source>
        <strain evidence="19">Dej080120_11</strain>
    </source>
</reference>
<dbReference type="Proteomes" id="UP001333710">
    <property type="component" value="Chromosome"/>
</dbReference>
<dbReference type="PANTHER" id="PTHR32552:SF74">
    <property type="entry name" value="HYDROXAMATE SIDEROPHORE RECEPTOR FHUE"/>
    <property type="match status" value="1"/>
</dbReference>
<dbReference type="InterPro" id="IPR036942">
    <property type="entry name" value="Beta-barrel_TonB_sf"/>
</dbReference>
<dbReference type="Gene3D" id="2.170.130.10">
    <property type="entry name" value="TonB-dependent receptor, plug domain"/>
    <property type="match status" value="1"/>
</dbReference>
<dbReference type="KEGG" id="pmaw:MACH26_20150"/>
<dbReference type="GO" id="GO:0015891">
    <property type="term" value="P:siderophore transport"/>
    <property type="evidence" value="ECO:0007669"/>
    <property type="project" value="InterPro"/>
</dbReference>
<dbReference type="CDD" id="cd01347">
    <property type="entry name" value="ligand_gated_channel"/>
    <property type="match status" value="1"/>
</dbReference>
<keyword evidence="6 14" id="KW-0812">Transmembrane</keyword>
<dbReference type="EMBL" id="AP027272">
    <property type="protein sequence ID" value="BDX06494.1"/>
    <property type="molecule type" value="Genomic_DNA"/>
</dbReference>
<keyword evidence="5" id="KW-0410">Iron transport</keyword>
<evidence type="ECO:0000259" key="17">
    <source>
        <dbReference type="Pfam" id="PF00593"/>
    </source>
</evidence>
<dbReference type="FunFam" id="2.170.130.10:FF:000010">
    <property type="entry name" value="Ferripyoverdine receptor"/>
    <property type="match status" value="1"/>
</dbReference>
<evidence type="ECO:0000256" key="9">
    <source>
        <dbReference type="ARBA" id="ARBA00023065"/>
    </source>
</evidence>
<evidence type="ECO:0000313" key="20">
    <source>
        <dbReference type="Proteomes" id="UP001333710"/>
    </source>
</evidence>
<evidence type="ECO:0000256" key="4">
    <source>
        <dbReference type="ARBA" id="ARBA00022452"/>
    </source>
</evidence>
<evidence type="ECO:0000256" key="6">
    <source>
        <dbReference type="ARBA" id="ARBA00022692"/>
    </source>
</evidence>
<dbReference type="InterPro" id="IPR037066">
    <property type="entry name" value="Plug_dom_sf"/>
</dbReference>
<keyword evidence="7 16" id="KW-0732">Signal</keyword>
<dbReference type="GO" id="GO:0015344">
    <property type="term" value="F:siderophore uptake transmembrane transporter activity"/>
    <property type="evidence" value="ECO:0007669"/>
    <property type="project" value="TreeGrafter"/>
</dbReference>
<comment type="subcellular location">
    <subcellularLocation>
        <location evidence="1 14">Cell outer membrane</location>
        <topology evidence="1 14">Multi-pass membrane protein</topology>
    </subcellularLocation>
</comment>
<keyword evidence="9" id="KW-0406">Ion transport</keyword>